<dbReference type="PANTHER" id="PTHR30250">
    <property type="entry name" value="PST FAMILY PREDICTED COLANIC ACID TRANSPORTER"/>
    <property type="match status" value="1"/>
</dbReference>
<evidence type="ECO:0000256" key="2">
    <source>
        <dbReference type="ARBA" id="ARBA00022475"/>
    </source>
</evidence>
<feature type="transmembrane region" description="Helical" evidence="6">
    <location>
        <begin position="277"/>
        <end position="300"/>
    </location>
</feature>
<accession>A0ABW1VBC2</accession>
<feature type="transmembrane region" description="Helical" evidence="6">
    <location>
        <begin position="232"/>
        <end position="257"/>
    </location>
</feature>
<protein>
    <submittedName>
        <fullName evidence="7">Oligosaccharide flippase family protein</fullName>
    </submittedName>
</protein>
<keyword evidence="4 6" id="KW-1133">Transmembrane helix</keyword>
<dbReference type="Pfam" id="PF01943">
    <property type="entry name" value="Polysacc_synt"/>
    <property type="match status" value="1"/>
</dbReference>
<dbReference type="RefSeq" id="WP_379238419.1">
    <property type="nucleotide sequence ID" value="NZ_JBHSTE010000011.1"/>
</dbReference>
<organism evidence="7 8">
    <name type="scientific">Paenibacillus septentrionalis</name>
    <dbReference type="NCBI Taxonomy" id="429342"/>
    <lineage>
        <taxon>Bacteria</taxon>
        <taxon>Bacillati</taxon>
        <taxon>Bacillota</taxon>
        <taxon>Bacilli</taxon>
        <taxon>Bacillales</taxon>
        <taxon>Paenibacillaceae</taxon>
        <taxon>Paenibacillus</taxon>
    </lineage>
</organism>
<feature type="transmembrane region" description="Helical" evidence="6">
    <location>
        <begin position="57"/>
        <end position="79"/>
    </location>
</feature>
<evidence type="ECO:0000256" key="5">
    <source>
        <dbReference type="ARBA" id="ARBA00023136"/>
    </source>
</evidence>
<evidence type="ECO:0000313" key="7">
    <source>
        <dbReference type="EMBL" id="MFC6335161.1"/>
    </source>
</evidence>
<keyword evidence="3 6" id="KW-0812">Transmembrane</keyword>
<evidence type="ECO:0000256" key="1">
    <source>
        <dbReference type="ARBA" id="ARBA00004651"/>
    </source>
</evidence>
<evidence type="ECO:0000256" key="6">
    <source>
        <dbReference type="SAM" id="Phobius"/>
    </source>
</evidence>
<feature type="transmembrane region" description="Helical" evidence="6">
    <location>
        <begin position="490"/>
        <end position="510"/>
    </location>
</feature>
<evidence type="ECO:0000313" key="8">
    <source>
        <dbReference type="Proteomes" id="UP001596233"/>
    </source>
</evidence>
<name>A0ABW1VBC2_9BACL</name>
<feature type="transmembrane region" description="Helical" evidence="6">
    <location>
        <begin position="91"/>
        <end position="111"/>
    </location>
</feature>
<dbReference type="InterPro" id="IPR050833">
    <property type="entry name" value="Poly_Biosynth_Transport"/>
</dbReference>
<keyword evidence="2" id="KW-1003">Cell membrane</keyword>
<comment type="subcellular location">
    <subcellularLocation>
        <location evidence="1">Cell membrane</location>
        <topology evidence="1">Multi-pass membrane protein</topology>
    </subcellularLocation>
</comment>
<feature type="transmembrane region" description="Helical" evidence="6">
    <location>
        <begin position="123"/>
        <end position="143"/>
    </location>
</feature>
<dbReference type="Proteomes" id="UP001596233">
    <property type="component" value="Unassembled WGS sequence"/>
</dbReference>
<sequence>MIGLSIQKRWLKLSGYGALWLTAATLLTKLIGVLQKIPLQNLAGDAVFGIYNVVYPIYQLMMALAIAGIPTALATYIALLRPDERQRTFQAALYMSGAAALLLAIAAYWSAPLIGRWIGHEEIVSSLRVLAAALLFTPIVAVYRGYYQGIEDARSSSWSQLLEQLVRVACMVLALMFGLAQHWSEGVLAAAVMWGSAVGAIAALFWLWLRKPKAAAKTDYPFMQIVAESRRLFTMALPAALAAIVVPIVAVVDAFSIPRLLETAGMQASDVMAQYGIYSRIQPLIQLVSMILAALAAGFLPRWIKQNQDQREKVLLGKRLLLLHRLAWMAGCGAAVGLYMLAEPINMMLYKDAVGIETFRWLSLSTLMSCVLAMQAPLLQGAGLSRLPIWLLIIAAGGKAVLNSWLVPIYGITGAAIAANLSLLVPASIGAVALYAVVKRNLKGPEKTSNFLLLRSIVPSVFAGGVMALALYILELIWLQADMGRMEMTLYTLIAVLVGALVYSLTVWTVRGVTKQELTWLG</sequence>
<proteinExistence type="predicted"/>
<feature type="transmembrane region" description="Helical" evidence="6">
    <location>
        <begin position="321"/>
        <end position="341"/>
    </location>
</feature>
<gene>
    <name evidence="7" type="ORF">ACFP56_21225</name>
</gene>
<keyword evidence="5 6" id="KW-0472">Membrane</keyword>
<feature type="transmembrane region" description="Helical" evidence="6">
    <location>
        <begin position="387"/>
        <end position="406"/>
    </location>
</feature>
<feature type="transmembrane region" description="Helical" evidence="6">
    <location>
        <begin position="16"/>
        <end position="37"/>
    </location>
</feature>
<comment type="caution">
    <text evidence="7">The sequence shown here is derived from an EMBL/GenBank/DDBJ whole genome shotgun (WGS) entry which is preliminary data.</text>
</comment>
<reference evidence="8" key="1">
    <citation type="journal article" date="2019" name="Int. J. Syst. Evol. Microbiol.">
        <title>The Global Catalogue of Microorganisms (GCM) 10K type strain sequencing project: providing services to taxonomists for standard genome sequencing and annotation.</title>
        <authorList>
            <consortium name="The Broad Institute Genomics Platform"/>
            <consortium name="The Broad Institute Genome Sequencing Center for Infectious Disease"/>
            <person name="Wu L."/>
            <person name="Ma J."/>
        </authorList>
    </citation>
    <scope>NUCLEOTIDE SEQUENCE [LARGE SCALE GENOMIC DNA]</scope>
    <source>
        <strain evidence="8">PCU 280</strain>
    </source>
</reference>
<dbReference type="PANTHER" id="PTHR30250:SF21">
    <property type="entry name" value="LIPID II FLIPPASE MURJ"/>
    <property type="match status" value="1"/>
</dbReference>
<feature type="transmembrane region" description="Helical" evidence="6">
    <location>
        <begin position="412"/>
        <end position="437"/>
    </location>
</feature>
<keyword evidence="8" id="KW-1185">Reference proteome</keyword>
<evidence type="ECO:0000256" key="3">
    <source>
        <dbReference type="ARBA" id="ARBA00022692"/>
    </source>
</evidence>
<dbReference type="InterPro" id="IPR002797">
    <property type="entry name" value="Polysacc_synth"/>
</dbReference>
<evidence type="ECO:0000256" key="4">
    <source>
        <dbReference type="ARBA" id="ARBA00022989"/>
    </source>
</evidence>
<feature type="transmembrane region" description="Helical" evidence="6">
    <location>
        <begin position="164"/>
        <end position="181"/>
    </location>
</feature>
<feature type="transmembrane region" description="Helical" evidence="6">
    <location>
        <begin position="187"/>
        <end position="209"/>
    </location>
</feature>
<feature type="transmembrane region" description="Helical" evidence="6">
    <location>
        <begin position="361"/>
        <end position="380"/>
    </location>
</feature>
<dbReference type="EMBL" id="JBHSTE010000011">
    <property type="protein sequence ID" value="MFC6335161.1"/>
    <property type="molecule type" value="Genomic_DNA"/>
</dbReference>
<feature type="transmembrane region" description="Helical" evidence="6">
    <location>
        <begin position="457"/>
        <end position="478"/>
    </location>
</feature>